<dbReference type="SMART" id="SM00812">
    <property type="entry name" value="Alpha_L_fucos"/>
    <property type="match status" value="1"/>
</dbReference>
<dbReference type="Gene3D" id="3.20.20.80">
    <property type="entry name" value="Glycosidases"/>
    <property type="match status" value="1"/>
</dbReference>
<comment type="similarity">
    <text evidence="1">Belongs to the glycosyl hydrolase 29 family.</text>
</comment>
<keyword evidence="4" id="KW-0378">Hydrolase</keyword>
<comment type="caution">
    <text evidence="8">The sequence shown here is derived from an EMBL/GenBank/DDBJ whole genome shotgun (WGS) entry which is preliminary data.</text>
</comment>
<dbReference type="Gene3D" id="2.60.120.260">
    <property type="entry name" value="Galactose-binding domain-like"/>
    <property type="match status" value="1"/>
</dbReference>
<dbReference type="InterPro" id="IPR008979">
    <property type="entry name" value="Galactose-bd-like_sf"/>
</dbReference>
<reference evidence="8 9" key="1">
    <citation type="submission" date="2018-07" db="EMBL/GenBank/DDBJ databases">
        <title>Genomic Encyclopedia of Archaeal and Bacterial Type Strains, Phase II (KMG-II): from individual species to whole genera.</title>
        <authorList>
            <person name="Goeker M."/>
        </authorList>
    </citation>
    <scope>NUCLEOTIDE SEQUENCE [LARGE SCALE GENOMIC DNA]</scope>
    <source>
        <strain evidence="8 9">DSM 25795</strain>
    </source>
</reference>
<evidence type="ECO:0000256" key="5">
    <source>
        <dbReference type="ARBA" id="ARBA00023295"/>
    </source>
</evidence>
<proteinExistence type="inferred from homology"/>
<sequence>MNSNKIKFLFSFLLSICFLSLSAQQISKLQLTQVERGYGMFIHFGINTFNQIEWSDGKLPVSSYNPDQLDPDSWVKTAKEAGFKYVILVTKHHDGFCLWDSKYTEYDVASSPVKRDVIAEVAKACKKYGIELGLYYSLWDQHEKSHDLKDPQPYVDYMKNQLTELLTNYGNICEIWFDGAWAKKDDAWHIPEVYAHIKKLQPNCLVTVNHTISVDGKPGTIQQPSDQKTGDKVRFWPVDFRTKDPNLARWDDPKIFSQPDGQTYLIFEHTLCLSNRWNWFQKKENLPARDLDELEELFYWTTANNNIMILNVPPDEHGQIREHEKNRIFELADRLGIRGGGKFPAGPTNLSFNLPVKATNSSNDKKFDISKINDLSLETYWTAGEKTATIEMDLVNAKKLNRITIFEHPESIDLEDGFSTLKQYHIDQFSIELMIDGKWKTVYMGDEVGSCKIIKLPEVYNASKLRLNILHSKEIPSIYHIGISNDVEKQYRKIQLKS</sequence>
<feature type="signal peptide" evidence="6">
    <location>
        <begin position="1"/>
        <end position="23"/>
    </location>
</feature>
<dbReference type="SUPFAM" id="SSF49785">
    <property type="entry name" value="Galactose-binding domain-like"/>
    <property type="match status" value="1"/>
</dbReference>
<name>A0A3D9FTG5_9FLAO</name>
<dbReference type="InterPro" id="IPR017853">
    <property type="entry name" value="GH"/>
</dbReference>
<keyword evidence="5" id="KW-0326">Glycosidase</keyword>
<keyword evidence="9" id="KW-1185">Reference proteome</keyword>
<dbReference type="InterPro" id="IPR000933">
    <property type="entry name" value="Glyco_hydro_29"/>
</dbReference>
<evidence type="ECO:0000259" key="7">
    <source>
        <dbReference type="Pfam" id="PF01120"/>
    </source>
</evidence>
<evidence type="ECO:0000313" key="8">
    <source>
        <dbReference type="EMBL" id="RED23855.1"/>
    </source>
</evidence>
<dbReference type="GO" id="GO:0005764">
    <property type="term" value="C:lysosome"/>
    <property type="evidence" value="ECO:0007669"/>
    <property type="project" value="TreeGrafter"/>
</dbReference>
<dbReference type="AlphaFoldDB" id="A0A3D9FTG5"/>
<dbReference type="InterPro" id="IPR057739">
    <property type="entry name" value="Glyco_hydro_29_N"/>
</dbReference>
<dbReference type="GO" id="GO:0016139">
    <property type="term" value="P:glycoside catabolic process"/>
    <property type="evidence" value="ECO:0007669"/>
    <property type="project" value="TreeGrafter"/>
</dbReference>
<gene>
    <name evidence="8" type="ORF">BD847_2929</name>
</gene>
<dbReference type="EMBL" id="QRDQ01000009">
    <property type="protein sequence ID" value="RED23855.1"/>
    <property type="molecule type" value="Genomic_DNA"/>
</dbReference>
<dbReference type="Proteomes" id="UP000257004">
    <property type="component" value="Unassembled WGS sequence"/>
</dbReference>
<dbReference type="PANTHER" id="PTHR10030">
    <property type="entry name" value="ALPHA-L-FUCOSIDASE"/>
    <property type="match status" value="1"/>
</dbReference>
<dbReference type="EC" id="3.2.1.51" evidence="2"/>
<evidence type="ECO:0000256" key="2">
    <source>
        <dbReference type="ARBA" id="ARBA00012662"/>
    </source>
</evidence>
<dbReference type="PANTHER" id="PTHR10030:SF37">
    <property type="entry name" value="ALPHA-L-FUCOSIDASE-RELATED"/>
    <property type="match status" value="1"/>
</dbReference>
<organism evidence="8 9">
    <name type="scientific">Flavobacterium cutihirudinis</name>
    <dbReference type="NCBI Taxonomy" id="1265740"/>
    <lineage>
        <taxon>Bacteria</taxon>
        <taxon>Pseudomonadati</taxon>
        <taxon>Bacteroidota</taxon>
        <taxon>Flavobacteriia</taxon>
        <taxon>Flavobacteriales</taxon>
        <taxon>Flavobacteriaceae</taxon>
        <taxon>Flavobacterium</taxon>
    </lineage>
</organism>
<keyword evidence="3 6" id="KW-0732">Signal</keyword>
<dbReference type="GO" id="GO:0006004">
    <property type="term" value="P:fucose metabolic process"/>
    <property type="evidence" value="ECO:0007669"/>
    <property type="project" value="TreeGrafter"/>
</dbReference>
<protein>
    <recommendedName>
        <fullName evidence="2">alpha-L-fucosidase</fullName>
        <ecNumber evidence="2">3.2.1.51</ecNumber>
    </recommendedName>
</protein>
<feature type="chain" id="PRO_5017555453" description="alpha-L-fucosidase" evidence="6">
    <location>
        <begin position="24"/>
        <end position="498"/>
    </location>
</feature>
<dbReference type="GO" id="GO:0004560">
    <property type="term" value="F:alpha-L-fucosidase activity"/>
    <property type="evidence" value="ECO:0007669"/>
    <property type="project" value="InterPro"/>
</dbReference>
<dbReference type="RefSeq" id="WP_115888923.1">
    <property type="nucleotide sequence ID" value="NZ_QRDQ01000009.1"/>
</dbReference>
<feature type="domain" description="Glycoside hydrolase family 29 N-terminal" evidence="7">
    <location>
        <begin position="61"/>
        <end position="337"/>
    </location>
</feature>
<evidence type="ECO:0000313" key="9">
    <source>
        <dbReference type="Proteomes" id="UP000257004"/>
    </source>
</evidence>
<evidence type="ECO:0000256" key="1">
    <source>
        <dbReference type="ARBA" id="ARBA00007951"/>
    </source>
</evidence>
<dbReference type="Pfam" id="PF01120">
    <property type="entry name" value="Alpha_L_fucos"/>
    <property type="match status" value="1"/>
</dbReference>
<dbReference type="OrthoDB" id="1389336at2"/>
<evidence type="ECO:0000256" key="4">
    <source>
        <dbReference type="ARBA" id="ARBA00022801"/>
    </source>
</evidence>
<dbReference type="SUPFAM" id="SSF51445">
    <property type="entry name" value="(Trans)glycosidases"/>
    <property type="match status" value="1"/>
</dbReference>
<accession>A0A3D9FTG5</accession>
<evidence type="ECO:0000256" key="3">
    <source>
        <dbReference type="ARBA" id="ARBA00022729"/>
    </source>
</evidence>
<evidence type="ECO:0000256" key="6">
    <source>
        <dbReference type="SAM" id="SignalP"/>
    </source>
</evidence>